<dbReference type="InterPro" id="IPR003591">
    <property type="entry name" value="Leu-rich_rpt_typical-subtyp"/>
</dbReference>
<keyword evidence="3" id="KW-0677">Repeat</keyword>
<keyword evidence="6" id="KW-0418">Kinase</keyword>
<dbReference type="EMBL" id="GEVM01009635">
    <property type="protein sequence ID" value="JAU96303.1"/>
    <property type="molecule type" value="Transcribed_RNA"/>
</dbReference>
<dbReference type="InterPro" id="IPR032675">
    <property type="entry name" value="LRR_dom_sf"/>
</dbReference>
<dbReference type="PRINTS" id="PR00019">
    <property type="entry name" value="LEURICHRPT"/>
</dbReference>
<dbReference type="Pfam" id="PF00560">
    <property type="entry name" value="LRR_1"/>
    <property type="match status" value="7"/>
</dbReference>
<dbReference type="PANTHER" id="PTHR48062">
    <property type="entry name" value="RECEPTOR-LIKE PROTEIN 14"/>
    <property type="match status" value="1"/>
</dbReference>
<sequence length="773" mass="86665">MPKLQELDLQGNNFTDLDSLGSVFPSSLQVLNLRDNQLSWNHEGYSKFCGLINLQELDLSNNALTSMPNCLGNLSRLRTLELSNNQLDGNLSAFVSGLPPELEYLSLLGNNFNGSFLFNSLVNQTRLKIFKLSSKVGTIQAQAESPWVPLFQLKKLELHNLILGSTIPGFLVHQHDLFYVDLSYNKLTGKFPRWLVQNNTRLQYILLNNNLLTELQLPRRVHHGLQYLDISSNMIYGSIQEDVGIVFPKLVFMNFSSNQFHGTIPSSMGEMKSLETLDMSSNGLSGQLPKTFWSGCYSLVSLKLSNNQFQGKIFPEHANLTSLFELLLDGNNFTGCIGEGLLNSKELKMLDLSDNSFSGMVPLWMGSSSSLWYLYVSGNQLKGPFPHQLLQSLQLEVMDISHNSFSGSIPSNVNFSSLGQLQLQNNGFWGSIPDTLFTVEGLLLVDLRNNNFSGKIPNTIGESSSLSVLLLGNNSLQSHIPEKICQLSKIGILDLSHNMFNGVIPSCLGNLSFGPETYVSQLQSLEIYVGESFSPNWYYTSDLHSITDPRHYVIFRVPTVVDLLTKSRYDAYQGYILLNMYGLDLSSNRLSGEIPVEIGDLENIKSLNLSSNRLTGTIPYNISKLKDLESLDLSNNKLHGNIPPVLADLDSLGSFNVSCNNFSGEIPFKGHLVTFGERSYIGNAHLCGRPTNISCNPTRAPEANASTQDEEEQDDHVIDMEWFYWTCGAVYISTCLALFAFLCIDTRWSQEWFYRVDLFIHHLQRFKRSAFRN</sequence>
<evidence type="ECO:0000256" key="2">
    <source>
        <dbReference type="ARBA" id="ARBA00022614"/>
    </source>
</evidence>
<dbReference type="Pfam" id="PF13516">
    <property type="entry name" value="LRR_6"/>
    <property type="match status" value="1"/>
</dbReference>
<evidence type="ECO:0000256" key="1">
    <source>
        <dbReference type="ARBA" id="ARBA00009592"/>
    </source>
</evidence>
<gene>
    <name evidence="6" type="ORF">MP_TR7875_c2_g1_i1_g.22959</name>
</gene>
<dbReference type="InterPro" id="IPR001611">
    <property type="entry name" value="Leu-rich_rpt"/>
</dbReference>
<evidence type="ECO:0000256" key="3">
    <source>
        <dbReference type="ARBA" id="ARBA00022737"/>
    </source>
</evidence>
<accession>A0A1J3JUY3</accession>
<reference evidence="6" key="1">
    <citation type="submission" date="2016-07" db="EMBL/GenBank/DDBJ databases">
        <title>De novo transcriptome assembly of four accessions of the metal hyperaccumulator plant Noccaea caerulescens.</title>
        <authorList>
            <person name="Blande D."/>
            <person name="Halimaa P."/>
            <person name="Tervahauta A.I."/>
            <person name="Aarts M.G."/>
            <person name="Karenlampi S.O."/>
        </authorList>
    </citation>
    <scope>NUCLEOTIDE SEQUENCE</scope>
</reference>
<dbReference type="SMART" id="SM00365">
    <property type="entry name" value="LRR_SD22"/>
    <property type="match status" value="6"/>
</dbReference>
<evidence type="ECO:0000256" key="4">
    <source>
        <dbReference type="ARBA" id="ARBA00023170"/>
    </source>
</evidence>
<protein>
    <submittedName>
        <fullName evidence="6">LRR receptor-like serine/threonine-protein kinase GSO1</fullName>
    </submittedName>
</protein>
<keyword evidence="5" id="KW-0472">Membrane</keyword>
<keyword evidence="2" id="KW-0433">Leucine-rich repeat</keyword>
<keyword evidence="6" id="KW-0808">Transferase</keyword>
<feature type="transmembrane region" description="Helical" evidence="5">
    <location>
        <begin position="722"/>
        <end position="744"/>
    </location>
</feature>
<keyword evidence="5" id="KW-1133">Transmembrane helix</keyword>
<dbReference type="Gene3D" id="3.80.10.10">
    <property type="entry name" value="Ribonuclease Inhibitor"/>
    <property type="match status" value="3"/>
</dbReference>
<dbReference type="AlphaFoldDB" id="A0A1J3JUY3"/>
<comment type="similarity">
    <text evidence="1">Belongs to the RLP family.</text>
</comment>
<dbReference type="GO" id="GO:0016301">
    <property type="term" value="F:kinase activity"/>
    <property type="evidence" value="ECO:0007669"/>
    <property type="project" value="UniProtKB-KW"/>
</dbReference>
<keyword evidence="4 6" id="KW-0675">Receptor</keyword>
<keyword evidence="5" id="KW-0812">Transmembrane</keyword>
<dbReference type="Pfam" id="PF13855">
    <property type="entry name" value="LRR_8"/>
    <property type="match status" value="2"/>
</dbReference>
<evidence type="ECO:0000313" key="6">
    <source>
        <dbReference type="EMBL" id="JAU96303.1"/>
    </source>
</evidence>
<dbReference type="PROSITE" id="PS51450">
    <property type="entry name" value="LRR"/>
    <property type="match status" value="2"/>
</dbReference>
<dbReference type="InterPro" id="IPR051502">
    <property type="entry name" value="RLP_Defense_Trigger"/>
</dbReference>
<evidence type="ECO:0000256" key="5">
    <source>
        <dbReference type="SAM" id="Phobius"/>
    </source>
</evidence>
<dbReference type="PANTHER" id="PTHR48062:SF63">
    <property type="entry name" value="RECEPTOR-LIKE PROTEIN 1"/>
    <property type="match status" value="1"/>
</dbReference>
<proteinExistence type="inferred from homology"/>
<dbReference type="SMART" id="SM00369">
    <property type="entry name" value="LRR_TYP"/>
    <property type="match status" value="9"/>
</dbReference>
<organism evidence="6">
    <name type="scientific">Noccaea caerulescens</name>
    <name type="common">Alpine penny-cress</name>
    <name type="synonym">Thlaspi caerulescens</name>
    <dbReference type="NCBI Taxonomy" id="107243"/>
    <lineage>
        <taxon>Eukaryota</taxon>
        <taxon>Viridiplantae</taxon>
        <taxon>Streptophyta</taxon>
        <taxon>Embryophyta</taxon>
        <taxon>Tracheophyta</taxon>
        <taxon>Spermatophyta</taxon>
        <taxon>Magnoliopsida</taxon>
        <taxon>eudicotyledons</taxon>
        <taxon>Gunneridae</taxon>
        <taxon>Pentapetalae</taxon>
        <taxon>rosids</taxon>
        <taxon>malvids</taxon>
        <taxon>Brassicales</taxon>
        <taxon>Brassicaceae</taxon>
        <taxon>Coluteocarpeae</taxon>
        <taxon>Noccaea</taxon>
    </lineage>
</organism>
<dbReference type="SUPFAM" id="SSF52058">
    <property type="entry name" value="L domain-like"/>
    <property type="match status" value="2"/>
</dbReference>
<name>A0A1J3JUY3_NOCCA</name>